<accession>A0A927Q1I0</accession>
<reference evidence="1" key="1">
    <citation type="submission" date="2020-09" db="EMBL/GenBank/DDBJ databases">
        <title>Nocardioides sp. strain MJB4 16S ribosomal RNA gene Genome sequencing and assembly.</title>
        <authorList>
            <person name="Kim I."/>
        </authorList>
    </citation>
    <scope>NUCLEOTIDE SEQUENCE</scope>
    <source>
        <strain evidence="1">MJB4</strain>
    </source>
</reference>
<dbReference type="RefSeq" id="WP_192140643.1">
    <property type="nucleotide sequence ID" value="NZ_JACYXZ010000001.1"/>
</dbReference>
<protein>
    <submittedName>
        <fullName evidence="1">Uncharacterized protein</fullName>
    </submittedName>
</protein>
<dbReference type="EMBL" id="JACYXZ010000001">
    <property type="protein sequence ID" value="MBD8868756.1"/>
    <property type="molecule type" value="Genomic_DNA"/>
</dbReference>
<keyword evidence="2" id="KW-1185">Reference proteome</keyword>
<organism evidence="1 2">
    <name type="scientific">Nocardioides donggukensis</name>
    <dbReference type="NCBI Taxonomy" id="2774019"/>
    <lineage>
        <taxon>Bacteria</taxon>
        <taxon>Bacillati</taxon>
        <taxon>Actinomycetota</taxon>
        <taxon>Actinomycetes</taxon>
        <taxon>Propionibacteriales</taxon>
        <taxon>Nocardioidaceae</taxon>
        <taxon>Nocardioides</taxon>
    </lineage>
</organism>
<gene>
    <name evidence="1" type="ORF">IE331_03865</name>
</gene>
<dbReference type="AlphaFoldDB" id="A0A927Q1I0"/>
<comment type="caution">
    <text evidence="1">The sequence shown here is derived from an EMBL/GenBank/DDBJ whole genome shotgun (WGS) entry which is preliminary data.</text>
</comment>
<evidence type="ECO:0000313" key="1">
    <source>
        <dbReference type="EMBL" id="MBD8868756.1"/>
    </source>
</evidence>
<proteinExistence type="predicted"/>
<dbReference type="Proteomes" id="UP000616839">
    <property type="component" value="Unassembled WGS sequence"/>
</dbReference>
<sequence length="77" mass="8207">MTPERDHISRGEIRKDAIQDSVEATVGAVGQVGGVLTGAVRDVARTLGGLATELFEIRDAARRAQAEHEPDPDVDRG</sequence>
<name>A0A927Q1I0_9ACTN</name>
<evidence type="ECO:0000313" key="2">
    <source>
        <dbReference type="Proteomes" id="UP000616839"/>
    </source>
</evidence>